<organism evidence="3 4">
    <name type="scientific">Saccharothrix texasensis</name>
    <dbReference type="NCBI Taxonomy" id="103734"/>
    <lineage>
        <taxon>Bacteria</taxon>
        <taxon>Bacillati</taxon>
        <taxon>Actinomycetota</taxon>
        <taxon>Actinomycetes</taxon>
        <taxon>Pseudonocardiales</taxon>
        <taxon>Pseudonocardiaceae</taxon>
        <taxon>Saccharothrix</taxon>
    </lineage>
</organism>
<dbReference type="PANTHER" id="PTHR42059">
    <property type="entry name" value="TNT DOMAIN-CONTAINING PROTEIN"/>
    <property type="match status" value="1"/>
</dbReference>
<evidence type="ECO:0000313" key="4">
    <source>
        <dbReference type="Proteomes" id="UP000268727"/>
    </source>
</evidence>
<accession>A0A3N1HJ95</accession>
<evidence type="ECO:0000313" key="3">
    <source>
        <dbReference type="EMBL" id="ROP42511.1"/>
    </source>
</evidence>
<proteinExistence type="predicted"/>
<dbReference type="Pfam" id="PF14021">
    <property type="entry name" value="TNT"/>
    <property type="match status" value="1"/>
</dbReference>
<feature type="domain" description="TNT" evidence="2">
    <location>
        <begin position="110"/>
        <end position="211"/>
    </location>
</feature>
<dbReference type="GO" id="GO:0050135">
    <property type="term" value="F:NADP+ nucleosidase activity"/>
    <property type="evidence" value="ECO:0007669"/>
    <property type="project" value="InterPro"/>
</dbReference>
<feature type="signal peptide" evidence="1">
    <location>
        <begin position="1"/>
        <end position="28"/>
    </location>
</feature>
<evidence type="ECO:0000256" key="1">
    <source>
        <dbReference type="SAM" id="SignalP"/>
    </source>
</evidence>
<dbReference type="EMBL" id="RJKM01000001">
    <property type="protein sequence ID" value="ROP42511.1"/>
    <property type="molecule type" value="Genomic_DNA"/>
</dbReference>
<keyword evidence="4" id="KW-1185">Reference proteome</keyword>
<reference evidence="3 4" key="1">
    <citation type="submission" date="2018-11" db="EMBL/GenBank/DDBJ databases">
        <title>Sequencing the genomes of 1000 actinobacteria strains.</title>
        <authorList>
            <person name="Klenk H.-P."/>
        </authorList>
    </citation>
    <scope>NUCLEOTIDE SEQUENCE [LARGE SCALE GENOMIC DNA]</scope>
    <source>
        <strain evidence="3 4">DSM 44231</strain>
    </source>
</reference>
<dbReference type="OrthoDB" id="4745173at2"/>
<dbReference type="RefSeq" id="WP_123747445.1">
    <property type="nucleotide sequence ID" value="NZ_RJKM01000001.1"/>
</dbReference>
<sequence>MRGFAKFATAVSSILLAAALVAAPSAHAQPHDPGECSEELYHGDRRLGPERLPVVGEVARQLAGYSRTGDLSEEEFLDTYYDDATGSWRYPPEDGYEVGPDGLPIKWQETLGEGEWIDRYGSEYGGFLAPDGLPYTARSIPPQSLVGVPAAACNYHVYVVLRDFTVDAGPIAPWFAQSGGGLQYQLRGELVPDAPERLNVAWLLEHGYLRSLR</sequence>
<dbReference type="PANTHER" id="PTHR42059:SF1">
    <property type="entry name" value="TNT DOMAIN-CONTAINING PROTEIN"/>
    <property type="match status" value="1"/>
</dbReference>
<dbReference type="AlphaFoldDB" id="A0A3N1HJ95"/>
<name>A0A3N1HJ95_9PSEU</name>
<dbReference type="InterPro" id="IPR025331">
    <property type="entry name" value="TNT"/>
</dbReference>
<protein>
    <submittedName>
        <fullName evidence="3">Uncharacterized protein DUF4237</fullName>
    </submittedName>
</protein>
<gene>
    <name evidence="3" type="ORF">EDD40_8015</name>
</gene>
<keyword evidence="1" id="KW-0732">Signal</keyword>
<comment type="caution">
    <text evidence="3">The sequence shown here is derived from an EMBL/GenBank/DDBJ whole genome shotgun (WGS) entry which is preliminary data.</text>
</comment>
<dbReference type="InterPro" id="IPR053024">
    <property type="entry name" value="Fungal_surface_NADase"/>
</dbReference>
<feature type="chain" id="PRO_5018301374" evidence="1">
    <location>
        <begin position="29"/>
        <end position="213"/>
    </location>
</feature>
<evidence type="ECO:0000259" key="2">
    <source>
        <dbReference type="Pfam" id="PF14021"/>
    </source>
</evidence>
<dbReference type="Proteomes" id="UP000268727">
    <property type="component" value="Unassembled WGS sequence"/>
</dbReference>